<organism evidence="3 4">
    <name type="scientific">Halarcobacter ebronensis</name>
    <dbReference type="NCBI Taxonomy" id="1462615"/>
    <lineage>
        <taxon>Bacteria</taxon>
        <taxon>Pseudomonadati</taxon>
        <taxon>Campylobacterota</taxon>
        <taxon>Epsilonproteobacteria</taxon>
        <taxon>Campylobacterales</taxon>
        <taxon>Arcobacteraceae</taxon>
        <taxon>Halarcobacter</taxon>
    </lineage>
</organism>
<dbReference type="PROSITE" id="PS50206">
    <property type="entry name" value="RHODANESE_3"/>
    <property type="match status" value="1"/>
</dbReference>
<dbReference type="SMART" id="SM00450">
    <property type="entry name" value="RHOD"/>
    <property type="match status" value="1"/>
</dbReference>
<evidence type="ECO:0000313" key="4">
    <source>
        <dbReference type="Proteomes" id="UP000290172"/>
    </source>
</evidence>
<gene>
    <name evidence="3" type="ORF">CRV08_01045</name>
</gene>
<dbReference type="AlphaFoldDB" id="A0A4Q0YHQ7"/>
<evidence type="ECO:0000259" key="2">
    <source>
        <dbReference type="PROSITE" id="PS50206"/>
    </source>
</evidence>
<keyword evidence="1" id="KW-0732">Signal</keyword>
<evidence type="ECO:0000256" key="1">
    <source>
        <dbReference type="SAM" id="SignalP"/>
    </source>
</evidence>
<dbReference type="RefSeq" id="WP_128978178.1">
    <property type="nucleotide sequence ID" value="NZ_PDKJ01000001.1"/>
</dbReference>
<dbReference type="CDD" id="cd00158">
    <property type="entry name" value="RHOD"/>
    <property type="match status" value="1"/>
</dbReference>
<keyword evidence="3" id="KW-0808">Transferase</keyword>
<comment type="caution">
    <text evidence="3">The sequence shown here is derived from an EMBL/GenBank/DDBJ whole genome shotgun (WGS) entry which is preliminary data.</text>
</comment>
<dbReference type="InterPro" id="IPR036873">
    <property type="entry name" value="Rhodanese-like_dom_sf"/>
</dbReference>
<dbReference type="Gene3D" id="3.40.250.10">
    <property type="entry name" value="Rhodanese-like domain"/>
    <property type="match status" value="1"/>
</dbReference>
<reference evidence="3 4" key="1">
    <citation type="submission" date="2017-10" db="EMBL/GenBank/DDBJ databases">
        <title>Genomics of the genus Arcobacter.</title>
        <authorList>
            <person name="Perez-Cataluna A."/>
            <person name="Figueras M.J."/>
        </authorList>
    </citation>
    <scope>NUCLEOTIDE SEQUENCE [LARGE SCALE GENOMIC DNA]</scope>
    <source>
        <strain evidence="3 4">CECT 8993</strain>
    </source>
</reference>
<accession>A0A4Q0YHQ7</accession>
<name>A0A4Q0YHQ7_9BACT</name>
<dbReference type="SUPFAM" id="SSF52821">
    <property type="entry name" value="Rhodanese/Cell cycle control phosphatase"/>
    <property type="match status" value="1"/>
</dbReference>
<dbReference type="Proteomes" id="UP000290172">
    <property type="component" value="Unassembled WGS sequence"/>
</dbReference>
<dbReference type="Pfam" id="PF00581">
    <property type="entry name" value="Rhodanese"/>
    <property type="match status" value="1"/>
</dbReference>
<evidence type="ECO:0000313" key="3">
    <source>
        <dbReference type="EMBL" id="RXJ70182.1"/>
    </source>
</evidence>
<dbReference type="EMBL" id="PDKJ01000001">
    <property type="protein sequence ID" value="RXJ70182.1"/>
    <property type="molecule type" value="Genomic_DNA"/>
</dbReference>
<dbReference type="GO" id="GO:0016740">
    <property type="term" value="F:transferase activity"/>
    <property type="evidence" value="ECO:0007669"/>
    <property type="project" value="UniProtKB-KW"/>
</dbReference>
<protein>
    <submittedName>
        <fullName evidence="3">Sulfurtransferase</fullName>
    </submittedName>
</protein>
<feature type="signal peptide" evidence="1">
    <location>
        <begin position="1"/>
        <end position="21"/>
    </location>
</feature>
<feature type="chain" id="PRO_5020890909" evidence="1">
    <location>
        <begin position="22"/>
        <end position="226"/>
    </location>
</feature>
<sequence length="226" mass="25990">MKTIHSRIFVALAFVSGLAYANDYDLRGDGVQINYDDNSYIIKRITDEECKKINGADPKNIWSGNYAKEGLSEKCVKKFVTTVGKITPMKINDKIETIGELEVIDFIEKAQTNKNMLLIDARLPDWFLQMSIPTAENIPFTYFDKSKYPDDFYDVLEMIGVKEISKDKYDFSKAKELVLFCNGAWCPQSTFAINNLINLGYPQEKIKWYRGGMYSWKMLNLTTTSE</sequence>
<feature type="domain" description="Rhodanese" evidence="2">
    <location>
        <begin position="112"/>
        <end position="225"/>
    </location>
</feature>
<proteinExistence type="predicted"/>
<dbReference type="InterPro" id="IPR001763">
    <property type="entry name" value="Rhodanese-like_dom"/>
</dbReference>